<dbReference type="GO" id="GO:0006260">
    <property type="term" value="P:DNA replication"/>
    <property type="evidence" value="ECO:0007669"/>
    <property type="project" value="UniProtKB-KW"/>
</dbReference>
<feature type="domain" description="GINS subunit" evidence="10">
    <location>
        <begin position="115"/>
        <end position="207"/>
    </location>
</feature>
<dbReference type="Pfam" id="PF25005">
    <property type="entry name" value="PSF2_N"/>
    <property type="match status" value="1"/>
</dbReference>
<dbReference type="PANTHER" id="PTHR12772">
    <property type="entry name" value="DNA REPLICATION COMPLEX GINS PROTEIN PSF2"/>
    <property type="match status" value="1"/>
</dbReference>
<accession>A0A4U0XSV1</accession>
<dbReference type="InterPro" id="IPR007257">
    <property type="entry name" value="GINS_Psf2"/>
</dbReference>
<evidence type="ECO:0000313" key="12">
    <source>
        <dbReference type="EMBL" id="TKA78473.1"/>
    </source>
</evidence>
<keyword evidence="13" id="KW-1185">Reference proteome</keyword>
<dbReference type="InterPro" id="IPR036224">
    <property type="entry name" value="GINS_bundle-like_dom_sf"/>
</dbReference>
<protein>
    <recommendedName>
        <fullName evidence="3 8">DNA replication complex GINS protein PSF2</fullName>
    </recommendedName>
</protein>
<evidence type="ECO:0000256" key="8">
    <source>
        <dbReference type="PIRNR" id="PIRNR028998"/>
    </source>
</evidence>
<dbReference type="EMBL" id="NAJN01000141">
    <property type="protein sequence ID" value="TKA78473.1"/>
    <property type="molecule type" value="Genomic_DNA"/>
</dbReference>
<comment type="caution">
    <text evidence="12">The sequence shown here is derived from an EMBL/GenBank/DDBJ whole genome shotgun (WGS) entry which is preliminary data.</text>
</comment>
<dbReference type="SUPFAM" id="SSF160059">
    <property type="entry name" value="PriA/YqbF domain"/>
    <property type="match status" value="1"/>
</dbReference>
<evidence type="ECO:0000259" key="11">
    <source>
        <dbReference type="Pfam" id="PF25005"/>
    </source>
</evidence>
<dbReference type="Gene3D" id="3.40.5.50">
    <property type="match status" value="1"/>
</dbReference>
<keyword evidence="5" id="KW-0159">Chromosome partition</keyword>
<evidence type="ECO:0000256" key="5">
    <source>
        <dbReference type="ARBA" id="ARBA00022829"/>
    </source>
</evidence>
<dbReference type="GO" id="GO:0000811">
    <property type="term" value="C:GINS complex"/>
    <property type="evidence" value="ECO:0007669"/>
    <property type="project" value="TreeGrafter"/>
</dbReference>
<evidence type="ECO:0000256" key="4">
    <source>
        <dbReference type="ARBA" id="ARBA00022705"/>
    </source>
</evidence>
<dbReference type="Gene3D" id="1.20.58.1020">
    <property type="match status" value="1"/>
</dbReference>
<comment type="function">
    <text evidence="7">The GINS complex plays an essential role in the initiation of DNA replication. Has a role in chromosome segregation.</text>
</comment>
<evidence type="ECO:0000256" key="1">
    <source>
        <dbReference type="ARBA" id="ARBA00004123"/>
    </source>
</evidence>
<dbReference type="GO" id="GO:0000727">
    <property type="term" value="P:double-strand break repair via break-induced replication"/>
    <property type="evidence" value="ECO:0007669"/>
    <property type="project" value="TreeGrafter"/>
</dbReference>
<dbReference type="GO" id="GO:0007059">
    <property type="term" value="P:chromosome segregation"/>
    <property type="evidence" value="ECO:0007669"/>
    <property type="project" value="UniProtKB-KW"/>
</dbReference>
<dbReference type="Pfam" id="PF05916">
    <property type="entry name" value="Sld5"/>
    <property type="match status" value="1"/>
</dbReference>
<dbReference type="InterPro" id="IPR056784">
    <property type="entry name" value="PSF2_N"/>
</dbReference>
<evidence type="ECO:0000313" key="13">
    <source>
        <dbReference type="Proteomes" id="UP000308768"/>
    </source>
</evidence>
<comment type="subcellular location">
    <subcellularLocation>
        <location evidence="1 8">Nucleus</location>
    </subcellularLocation>
</comment>
<evidence type="ECO:0000256" key="9">
    <source>
        <dbReference type="SAM" id="MobiDB-lite"/>
    </source>
</evidence>
<dbReference type="PANTHER" id="PTHR12772:SF0">
    <property type="entry name" value="DNA REPLICATION COMPLEX GINS PROTEIN PSF2"/>
    <property type="match status" value="1"/>
</dbReference>
<name>A0A4U0XSV1_9PEZI</name>
<feature type="region of interest" description="Disordered" evidence="9">
    <location>
        <begin position="90"/>
        <end position="119"/>
    </location>
</feature>
<dbReference type="Proteomes" id="UP000308768">
    <property type="component" value="Unassembled WGS sequence"/>
</dbReference>
<feature type="domain" description="DNA replication complex GINS protein PSF2 N-terminal" evidence="11">
    <location>
        <begin position="10"/>
        <end position="68"/>
    </location>
</feature>
<dbReference type="FunFam" id="1.20.58.1020:FF:000001">
    <property type="entry name" value="DNA replication complex GINS protein PSF2"/>
    <property type="match status" value="1"/>
</dbReference>
<reference evidence="12 13" key="1">
    <citation type="submission" date="2017-03" db="EMBL/GenBank/DDBJ databases">
        <title>Genomes of endolithic fungi from Antarctica.</title>
        <authorList>
            <person name="Coleine C."/>
            <person name="Masonjones S."/>
            <person name="Stajich J.E."/>
        </authorList>
    </citation>
    <scope>NUCLEOTIDE SEQUENCE [LARGE SCALE GENOMIC DNA]</scope>
    <source>
        <strain evidence="12 13">CCFEE 5187</strain>
    </source>
</reference>
<dbReference type="OrthoDB" id="1938138at2759"/>
<comment type="subunit">
    <text evidence="8">Component of the GINS complex.</text>
</comment>
<evidence type="ECO:0000256" key="7">
    <source>
        <dbReference type="ARBA" id="ARBA00025163"/>
    </source>
</evidence>
<dbReference type="InterPro" id="IPR021151">
    <property type="entry name" value="GINS_A"/>
</dbReference>
<comment type="similarity">
    <text evidence="2 8">Belongs to the GINS2/PSF2 family.</text>
</comment>
<dbReference type="STRING" id="331657.A0A4U0XSV1"/>
<dbReference type="FunFam" id="3.40.5.50:FF:000001">
    <property type="entry name" value="DNA replication complex GINS protein PSF2"/>
    <property type="match status" value="1"/>
</dbReference>
<dbReference type="CDD" id="cd11712">
    <property type="entry name" value="GINS_A_psf2"/>
    <property type="match status" value="1"/>
</dbReference>
<organism evidence="12 13">
    <name type="scientific">Cryomyces minteri</name>
    <dbReference type="NCBI Taxonomy" id="331657"/>
    <lineage>
        <taxon>Eukaryota</taxon>
        <taxon>Fungi</taxon>
        <taxon>Dikarya</taxon>
        <taxon>Ascomycota</taxon>
        <taxon>Pezizomycotina</taxon>
        <taxon>Dothideomycetes</taxon>
        <taxon>Dothideomycetes incertae sedis</taxon>
        <taxon>Cryomyces</taxon>
    </lineage>
</organism>
<dbReference type="AlphaFoldDB" id="A0A4U0XSV1"/>
<evidence type="ECO:0000256" key="6">
    <source>
        <dbReference type="ARBA" id="ARBA00023242"/>
    </source>
</evidence>
<evidence type="ECO:0000256" key="3">
    <source>
        <dbReference type="ARBA" id="ARBA00015139"/>
    </source>
</evidence>
<dbReference type="SUPFAM" id="SSF158573">
    <property type="entry name" value="GINS helical bundle-like"/>
    <property type="match status" value="1"/>
</dbReference>
<dbReference type="PIRSF" id="PIRSF028998">
    <property type="entry name" value="GINS_Psf2_subgr"/>
    <property type="match status" value="1"/>
</dbReference>
<proteinExistence type="inferred from homology"/>
<keyword evidence="6 8" id="KW-0539">Nucleus</keyword>
<sequence>MALPLPPGLTPSEVAFLCEMELVTVIPRQRLEGLELLGGPTPALQPPHRTTLPLWLALLLKRQRRANISPPPWLLPTSLTAILEFETEHSKDAFSPPPPLPPTSSTTAPVSPPFLPSSTASAPADALPYHWLEMGNLLLEVAPDDFEEPDQVRRLLRDLREVRMAKVRKGVEVLDAGGGVKMNGVGGMEVAEGRAFIGGVIDGLRRIGASREQARKESEAEERENGYAGNASDDDDDMDL</sequence>
<gene>
    <name evidence="12" type="ORF">B0A49_03850</name>
</gene>
<evidence type="ECO:0000256" key="2">
    <source>
        <dbReference type="ARBA" id="ARBA00010565"/>
    </source>
</evidence>
<keyword evidence="4 8" id="KW-0235">DNA replication</keyword>
<dbReference type="CDD" id="cd21694">
    <property type="entry name" value="GINS_B_Psf2"/>
    <property type="match status" value="1"/>
</dbReference>
<evidence type="ECO:0000259" key="10">
    <source>
        <dbReference type="Pfam" id="PF05916"/>
    </source>
</evidence>
<feature type="region of interest" description="Disordered" evidence="9">
    <location>
        <begin position="209"/>
        <end position="240"/>
    </location>
</feature>